<reference evidence="2" key="1">
    <citation type="submission" date="2016-10" db="EMBL/GenBank/DDBJ databases">
        <authorList>
            <person name="Varghese N."/>
            <person name="Submissions S."/>
        </authorList>
    </citation>
    <scope>NUCLEOTIDE SEQUENCE [LARGE SCALE GENOMIC DNA]</scope>
    <source>
        <strain evidence="2">DSM 26922</strain>
    </source>
</reference>
<organism evidence="1 2">
    <name type="scientific">Litoreibacter albidus</name>
    <dbReference type="NCBI Taxonomy" id="670155"/>
    <lineage>
        <taxon>Bacteria</taxon>
        <taxon>Pseudomonadati</taxon>
        <taxon>Pseudomonadota</taxon>
        <taxon>Alphaproteobacteria</taxon>
        <taxon>Rhodobacterales</taxon>
        <taxon>Roseobacteraceae</taxon>
        <taxon>Litoreibacter</taxon>
    </lineage>
</organism>
<dbReference type="Proteomes" id="UP000199441">
    <property type="component" value="Unassembled WGS sequence"/>
</dbReference>
<keyword evidence="2" id="KW-1185">Reference proteome</keyword>
<dbReference type="OrthoDB" id="7550695at2"/>
<accession>A0A1H2VWT1</accession>
<evidence type="ECO:0000313" key="2">
    <source>
        <dbReference type="Proteomes" id="UP000199441"/>
    </source>
</evidence>
<name>A0A1H2VWT1_9RHOB</name>
<dbReference type="STRING" id="670155.SAMN04488001_1642"/>
<protein>
    <submittedName>
        <fullName evidence="1">Uncharacterized protein</fullName>
    </submittedName>
</protein>
<evidence type="ECO:0000313" key="1">
    <source>
        <dbReference type="EMBL" id="SDW72414.1"/>
    </source>
</evidence>
<dbReference type="AlphaFoldDB" id="A0A1H2VWT1"/>
<gene>
    <name evidence="1" type="ORF">SAMN04488001_1642</name>
</gene>
<sequence length="351" mass="38943">MKRFLKWLGLAFLALILLIATPIAYTETMCRGTPLEQAEAAHITDPAWQRAEARTYLTYPEWYIVYAYEGYAEVLRSAPPHGFPYTTAITGFWSSLCALTPKADELGAAGVDAKLTIYTIGASFTLEMLFKAAYEETIGRIVSWTASTSPQDKVEAAMAADYATFLQETPWYKYDFNGWHAKLMAAPTEGIRSLERRIALGIEWKAKAAYARVIAKAAGAVGADELTMRIALQGVTPDYLETYPEITVISGTGDTIIAEVPRYRTFTKLVEKLRVNNPRARIAEIAGNDDILISLDAPANAFLPDRLNVLSVTPRVGFPDRSRVLIATKTDQLLDVAPAPNQMRVEHIYDY</sequence>
<dbReference type="EMBL" id="FNOI01000002">
    <property type="protein sequence ID" value="SDW72414.1"/>
    <property type="molecule type" value="Genomic_DNA"/>
</dbReference>
<dbReference type="RefSeq" id="WP_089946425.1">
    <property type="nucleotide sequence ID" value="NZ_FNOI01000002.1"/>
</dbReference>
<proteinExistence type="predicted"/>